<accession>A0A370GU48</accession>
<name>A0A370GU48_9NOCA</name>
<evidence type="ECO:0000313" key="4">
    <source>
        <dbReference type="Proteomes" id="UP000255355"/>
    </source>
</evidence>
<dbReference type="GO" id="GO:0016042">
    <property type="term" value="P:lipid catabolic process"/>
    <property type="evidence" value="ECO:0007669"/>
    <property type="project" value="InterPro"/>
</dbReference>
<dbReference type="Pfam" id="PF03583">
    <property type="entry name" value="LIP"/>
    <property type="match status" value="1"/>
</dbReference>
<dbReference type="STRING" id="1210089.GCA_001613165_08030"/>
<dbReference type="InterPro" id="IPR005152">
    <property type="entry name" value="Lipase_secreted"/>
</dbReference>
<dbReference type="AlphaFoldDB" id="A0A370GU48"/>
<dbReference type="Proteomes" id="UP000255355">
    <property type="component" value="Unassembled WGS sequence"/>
</dbReference>
<sequence length="495" mass="52053">MRRRNLIAVTASLAMLCTAAGTVAAQPAPAPTAPAVGTAPTPPRPSPEPAPEPSPAPASPQSTTPAPGPVPEAAPPKPEVEPQTPAPGQVFNGFVVGSLNGATAASPQENFQALMADDPFYQEPKLTGSEKPGQVLKAKKVDVMFLGVKPANLDAWKLMYVTTGLDGKAPVISTGIMMVPRDGKPAGEKKVVSYQEANDSVGWSCHPSTQWTGGDPLDGSSWSALGPLGMMFDKGYAVMISDVGNDGDRKPHGVFAGKSAAHAQLDGVRAALSQREAGLNPKAQVSLFGIAGGGVGAAVSSEIQPDYAPELDVKSTVLEGMVVNQRNFMRIADGSVGSGFAFATLLGLEPYYPEMKLDEKLNPLGKQVADVFRTQCQTPAYFGMPMVPLKALFKSGQSPAEEPAFQHVFDDNELGKSGTPKSKVLISSCAADDSPMSLVPAADARHLADTYRSRGTDVTYKPTDCSMPRMLGDLYGWGTDLFGMQTIDWMDSKFD</sequence>
<comment type="caution">
    <text evidence="3">The sequence shown here is derived from an EMBL/GenBank/DDBJ whole genome shotgun (WGS) entry which is preliminary data.</text>
</comment>
<dbReference type="GO" id="GO:0004806">
    <property type="term" value="F:triacylglycerol lipase activity"/>
    <property type="evidence" value="ECO:0007669"/>
    <property type="project" value="InterPro"/>
</dbReference>
<feature type="compositionally biased region" description="Low complexity" evidence="1">
    <location>
        <begin position="24"/>
        <end position="39"/>
    </location>
</feature>
<dbReference type="PANTHER" id="PTHR34853:SF1">
    <property type="entry name" value="LIPASE 5"/>
    <property type="match status" value="1"/>
</dbReference>
<dbReference type="RefSeq" id="WP_281278074.1">
    <property type="nucleotide sequence ID" value="NZ_QQAZ01000010.1"/>
</dbReference>
<protein>
    <submittedName>
        <fullName evidence="3">Secretory lipase</fullName>
    </submittedName>
</protein>
<dbReference type="Gene3D" id="1.10.260.130">
    <property type="match status" value="1"/>
</dbReference>
<feature type="compositionally biased region" description="Pro residues" evidence="1">
    <location>
        <begin position="66"/>
        <end position="77"/>
    </location>
</feature>
<evidence type="ECO:0000313" key="3">
    <source>
        <dbReference type="EMBL" id="RDI46756.1"/>
    </source>
</evidence>
<dbReference type="InterPro" id="IPR029058">
    <property type="entry name" value="AB_hydrolase_fold"/>
</dbReference>
<gene>
    <name evidence="3" type="ORF">DFR68_110162</name>
</gene>
<dbReference type="Gene3D" id="3.40.50.1820">
    <property type="entry name" value="alpha/beta hydrolase"/>
    <property type="match status" value="1"/>
</dbReference>
<organism evidence="3 4">
    <name type="scientific">Nocardia mexicana</name>
    <dbReference type="NCBI Taxonomy" id="279262"/>
    <lineage>
        <taxon>Bacteria</taxon>
        <taxon>Bacillati</taxon>
        <taxon>Actinomycetota</taxon>
        <taxon>Actinomycetes</taxon>
        <taxon>Mycobacteriales</taxon>
        <taxon>Nocardiaceae</taxon>
        <taxon>Nocardia</taxon>
    </lineage>
</organism>
<dbReference type="PANTHER" id="PTHR34853">
    <property type="match status" value="1"/>
</dbReference>
<proteinExistence type="predicted"/>
<keyword evidence="4" id="KW-1185">Reference proteome</keyword>
<evidence type="ECO:0000256" key="1">
    <source>
        <dbReference type="SAM" id="MobiDB-lite"/>
    </source>
</evidence>
<keyword evidence="2" id="KW-0732">Signal</keyword>
<feature type="compositionally biased region" description="Pro residues" evidence="1">
    <location>
        <begin position="40"/>
        <end position="58"/>
    </location>
</feature>
<dbReference type="EMBL" id="QQAZ01000010">
    <property type="protein sequence ID" value="RDI46756.1"/>
    <property type="molecule type" value="Genomic_DNA"/>
</dbReference>
<feature type="region of interest" description="Disordered" evidence="1">
    <location>
        <begin position="24"/>
        <end position="92"/>
    </location>
</feature>
<feature type="signal peptide" evidence="2">
    <location>
        <begin position="1"/>
        <end position="25"/>
    </location>
</feature>
<reference evidence="3 4" key="1">
    <citation type="submission" date="2018-07" db="EMBL/GenBank/DDBJ databases">
        <title>Genomic Encyclopedia of Type Strains, Phase IV (KMG-IV): sequencing the most valuable type-strain genomes for metagenomic binning, comparative biology and taxonomic classification.</title>
        <authorList>
            <person name="Goeker M."/>
        </authorList>
    </citation>
    <scope>NUCLEOTIDE SEQUENCE [LARGE SCALE GENOMIC DNA]</scope>
    <source>
        <strain evidence="3 4">DSM 44952</strain>
    </source>
</reference>
<evidence type="ECO:0000256" key="2">
    <source>
        <dbReference type="SAM" id="SignalP"/>
    </source>
</evidence>
<feature type="chain" id="PRO_5038546098" evidence="2">
    <location>
        <begin position="26"/>
        <end position="495"/>
    </location>
</feature>